<evidence type="ECO:0000313" key="1">
    <source>
        <dbReference type="EMBL" id="MBE0359678.1"/>
    </source>
</evidence>
<sequence length="40" mass="4645">MNLNNYISINYLNLGGFNLILFDKQLKKLIINKNAVSLIY</sequence>
<organism evidence="1 2">
    <name type="scientific">Pseudoalteromonas aliena SW19</name>
    <dbReference type="NCBI Taxonomy" id="1314866"/>
    <lineage>
        <taxon>Bacteria</taxon>
        <taxon>Pseudomonadati</taxon>
        <taxon>Pseudomonadota</taxon>
        <taxon>Gammaproteobacteria</taxon>
        <taxon>Alteromonadales</taxon>
        <taxon>Pseudoalteromonadaceae</taxon>
        <taxon>Pseudoalteromonas</taxon>
    </lineage>
</organism>
<evidence type="ECO:0000313" key="2">
    <source>
        <dbReference type="Proteomes" id="UP000648482"/>
    </source>
</evidence>
<reference evidence="1 2" key="1">
    <citation type="submission" date="2015-06" db="EMBL/GenBank/DDBJ databases">
        <title>Genome sequence of Pseudoalteromonas aliena.</title>
        <authorList>
            <person name="Xie B.-B."/>
            <person name="Rong J.-C."/>
            <person name="Qin Q.-L."/>
            <person name="Zhang Y.-Z."/>
        </authorList>
    </citation>
    <scope>NUCLEOTIDE SEQUENCE [LARGE SCALE GENOMIC DNA]</scope>
    <source>
        <strain evidence="1 2">SW19</strain>
    </source>
</reference>
<accession>A0ABR9DZW8</accession>
<protein>
    <submittedName>
        <fullName evidence="1">Uncharacterized protein</fullName>
    </submittedName>
</protein>
<dbReference type="EMBL" id="AQGU01000025">
    <property type="protein sequence ID" value="MBE0359678.1"/>
    <property type="molecule type" value="Genomic_DNA"/>
</dbReference>
<dbReference type="Proteomes" id="UP000648482">
    <property type="component" value="Unassembled WGS sequence"/>
</dbReference>
<comment type="caution">
    <text evidence="1">The sequence shown here is derived from an EMBL/GenBank/DDBJ whole genome shotgun (WGS) entry which is preliminary data.</text>
</comment>
<proteinExistence type="predicted"/>
<name>A0ABR9DZW8_9GAMM</name>
<keyword evidence="2" id="KW-1185">Reference proteome</keyword>
<gene>
    <name evidence="1" type="ORF">PALI_a0969</name>
</gene>